<keyword evidence="1" id="KW-1133">Transmembrane helix</keyword>
<dbReference type="RefSeq" id="WP_386672940.1">
    <property type="nucleotide sequence ID" value="NZ_JBHLTG010000006.1"/>
</dbReference>
<dbReference type="EMBL" id="JBHLTG010000006">
    <property type="protein sequence ID" value="MFC0680844.1"/>
    <property type="molecule type" value="Genomic_DNA"/>
</dbReference>
<keyword evidence="3" id="KW-1185">Reference proteome</keyword>
<name>A0ABV6RW70_9GAMM</name>
<keyword evidence="1" id="KW-0812">Transmembrane</keyword>
<accession>A0ABV6RW70</accession>
<protein>
    <submittedName>
        <fullName evidence="2">Uncharacterized protein</fullName>
    </submittedName>
</protein>
<proteinExistence type="predicted"/>
<evidence type="ECO:0000313" key="2">
    <source>
        <dbReference type="EMBL" id="MFC0680844.1"/>
    </source>
</evidence>
<keyword evidence="1" id="KW-0472">Membrane</keyword>
<gene>
    <name evidence="2" type="ORF">ACFFGH_23685</name>
</gene>
<organism evidence="2 3">
    <name type="scientific">Lysobacter korlensis</name>
    <dbReference type="NCBI Taxonomy" id="553636"/>
    <lineage>
        <taxon>Bacteria</taxon>
        <taxon>Pseudomonadati</taxon>
        <taxon>Pseudomonadota</taxon>
        <taxon>Gammaproteobacteria</taxon>
        <taxon>Lysobacterales</taxon>
        <taxon>Lysobacteraceae</taxon>
        <taxon>Lysobacter</taxon>
    </lineage>
</organism>
<dbReference type="Proteomes" id="UP001589896">
    <property type="component" value="Unassembled WGS sequence"/>
</dbReference>
<feature type="transmembrane region" description="Helical" evidence="1">
    <location>
        <begin position="34"/>
        <end position="52"/>
    </location>
</feature>
<evidence type="ECO:0000313" key="3">
    <source>
        <dbReference type="Proteomes" id="UP001589896"/>
    </source>
</evidence>
<evidence type="ECO:0000256" key="1">
    <source>
        <dbReference type="SAM" id="Phobius"/>
    </source>
</evidence>
<sequence>MPRIPRLPSAVTSNAVPIAMTIGGAFLLRRLIGAAISVLAMLAIWRLLLTALKIDLALAERRAGTTPPP</sequence>
<reference evidence="2 3" key="1">
    <citation type="submission" date="2024-09" db="EMBL/GenBank/DDBJ databases">
        <authorList>
            <person name="Sun Q."/>
            <person name="Mori K."/>
        </authorList>
    </citation>
    <scope>NUCLEOTIDE SEQUENCE [LARGE SCALE GENOMIC DNA]</scope>
    <source>
        <strain evidence="2 3">KCTC 23076</strain>
    </source>
</reference>
<comment type="caution">
    <text evidence="2">The sequence shown here is derived from an EMBL/GenBank/DDBJ whole genome shotgun (WGS) entry which is preliminary data.</text>
</comment>